<dbReference type="AlphaFoldDB" id="A0A438DI68"/>
<dbReference type="EMBL" id="QGNW01001613">
    <property type="protein sequence ID" value="RVW35170.1"/>
    <property type="molecule type" value="Genomic_DNA"/>
</dbReference>
<reference evidence="1 2" key="1">
    <citation type="journal article" date="2018" name="PLoS Genet.">
        <title>Population sequencing reveals clonal diversity and ancestral inbreeding in the grapevine cultivar Chardonnay.</title>
        <authorList>
            <person name="Roach M.J."/>
            <person name="Johnson D.L."/>
            <person name="Bohlmann J."/>
            <person name="van Vuuren H.J."/>
            <person name="Jones S.J."/>
            <person name="Pretorius I.S."/>
            <person name="Schmidt S.A."/>
            <person name="Borneman A.R."/>
        </authorList>
    </citation>
    <scope>NUCLEOTIDE SEQUENCE [LARGE SCALE GENOMIC DNA]</scope>
    <source>
        <strain evidence="2">cv. Chardonnay</strain>
        <tissue evidence="1">Leaf</tissue>
    </source>
</reference>
<evidence type="ECO:0000313" key="1">
    <source>
        <dbReference type="EMBL" id="RVW35170.1"/>
    </source>
</evidence>
<proteinExistence type="predicted"/>
<organism evidence="1 2">
    <name type="scientific">Vitis vinifera</name>
    <name type="common">Grape</name>
    <dbReference type="NCBI Taxonomy" id="29760"/>
    <lineage>
        <taxon>Eukaryota</taxon>
        <taxon>Viridiplantae</taxon>
        <taxon>Streptophyta</taxon>
        <taxon>Embryophyta</taxon>
        <taxon>Tracheophyta</taxon>
        <taxon>Spermatophyta</taxon>
        <taxon>Magnoliopsida</taxon>
        <taxon>eudicotyledons</taxon>
        <taxon>Gunneridae</taxon>
        <taxon>Pentapetalae</taxon>
        <taxon>rosids</taxon>
        <taxon>Vitales</taxon>
        <taxon>Vitaceae</taxon>
        <taxon>Viteae</taxon>
        <taxon>Vitis</taxon>
    </lineage>
</organism>
<evidence type="ECO:0008006" key="3">
    <source>
        <dbReference type="Google" id="ProtNLM"/>
    </source>
</evidence>
<sequence>MKALKNKWVFKLKKDNKKILKYKARLVESTTSINLELEQLNVKTVFLHGNLDEEIFIEQPKGFKVKNNEGMGLQVKEDLE</sequence>
<accession>A0A438DI68</accession>
<evidence type="ECO:0000313" key="2">
    <source>
        <dbReference type="Proteomes" id="UP000288805"/>
    </source>
</evidence>
<gene>
    <name evidence="1" type="ORF">CK203_100000</name>
</gene>
<name>A0A438DI68_VITVI</name>
<dbReference type="Proteomes" id="UP000288805">
    <property type="component" value="Unassembled WGS sequence"/>
</dbReference>
<protein>
    <recommendedName>
        <fullName evidence="3">Retrovirus-related Pol polyprotein from transposon TNT 1-94</fullName>
    </recommendedName>
</protein>
<comment type="caution">
    <text evidence="1">The sequence shown here is derived from an EMBL/GenBank/DDBJ whole genome shotgun (WGS) entry which is preliminary data.</text>
</comment>